<dbReference type="Proteomes" id="UP000332933">
    <property type="component" value="Unassembled WGS sequence"/>
</dbReference>
<organism evidence="3 4">
    <name type="scientific">Aphanomyces stellatus</name>
    <dbReference type="NCBI Taxonomy" id="120398"/>
    <lineage>
        <taxon>Eukaryota</taxon>
        <taxon>Sar</taxon>
        <taxon>Stramenopiles</taxon>
        <taxon>Oomycota</taxon>
        <taxon>Saprolegniomycetes</taxon>
        <taxon>Saprolegniales</taxon>
        <taxon>Verrucalvaceae</taxon>
        <taxon>Aphanomyces</taxon>
    </lineage>
</organism>
<keyword evidence="4" id="KW-1185">Reference proteome</keyword>
<reference evidence="3 4" key="1">
    <citation type="submission" date="2019-03" db="EMBL/GenBank/DDBJ databases">
        <authorList>
            <person name="Gaulin E."/>
            <person name="Dumas B."/>
        </authorList>
    </citation>
    <scope>NUCLEOTIDE SEQUENCE [LARGE SCALE GENOMIC DNA]</scope>
    <source>
        <strain evidence="3">CBS 568.67</strain>
    </source>
</reference>
<proteinExistence type="predicted"/>
<feature type="chain" id="PRO_5036116123" evidence="1">
    <location>
        <begin position="20"/>
        <end position="252"/>
    </location>
</feature>
<keyword evidence="1" id="KW-0732">Signal</keyword>
<sequence length="252" mass="26989">MGSLTAMLLSLSVARDVYSQVLPTATVTNSSKACLDCITGWANCTRANAAAPQFCGLYAPFVWMSSPSNLCCCPLDAVCKLSTNACVCQSPSNRTAPSPSQTLRSQRCVAECRTDDALTDPMPTRLPKTNMTPVPEVETSHGIALFRTCLYIATGLPVLYWIIKSISRSRALQAQRDADAAMAATAARLPPFVAAQRPDQPAMMAVRVVEAVPIAQMSEVAANVPYARLVEQPRDNGDRFGDSRVAARDAGM</sequence>
<evidence type="ECO:0000313" key="4">
    <source>
        <dbReference type="Proteomes" id="UP000332933"/>
    </source>
</evidence>
<protein>
    <submittedName>
        <fullName evidence="3">Aste57867_9523 protein</fullName>
    </submittedName>
</protein>
<name>A0A485KN74_9STRA</name>
<feature type="signal peptide" evidence="1">
    <location>
        <begin position="1"/>
        <end position="19"/>
    </location>
</feature>
<evidence type="ECO:0000313" key="3">
    <source>
        <dbReference type="EMBL" id="VFT86402.1"/>
    </source>
</evidence>
<dbReference type="EMBL" id="VJMH01005146">
    <property type="protein sequence ID" value="KAF0699930.1"/>
    <property type="molecule type" value="Genomic_DNA"/>
</dbReference>
<evidence type="ECO:0000256" key="1">
    <source>
        <dbReference type="SAM" id="SignalP"/>
    </source>
</evidence>
<accession>A0A485KN74</accession>
<dbReference type="AlphaFoldDB" id="A0A485KN74"/>
<evidence type="ECO:0000313" key="2">
    <source>
        <dbReference type="EMBL" id="KAF0699930.1"/>
    </source>
</evidence>
<gene>
    <name evidence="3" type="primary">Aste57867_9523</name>
    <name evidence="2" type="ORF">As57867_009486</name>
    <name evidence="3" type="ORF">ASTE57867_9523</name>
</gene>
<dbReference type="EMBL" id="CAADRA010005167">
    <property type="protein sequence ID" value="VFT86402.1"/>
    <property type="molecule type" value="Genomic_DNA"/>
</dbReference>
<reference evidence="2" key="2">
    <citation type="submission" date="2019-06" db="EMBL/GenBank/DDBJ databases">
        <title>Genomics analysis of Aphanomyces spp. identifies a new class of oomycete effector associated with host adaptation.</title>
        <authorList>
            <person name="Gaulin E."/>
        </authorList>
    </citation>
    <scope>NUCLEOTIDE SEQUENCE</scope>
    <source>
        <strain evidence="2">CBS 578.67</strain>
    </source>
</reference>